<reference evidence="1 2" key="1">
    <citation type="submission" date="2012-03" db="EMBL/GenBank/DDBJ databases">
        <title>The Genome Sequence of Bartonella rattimassiliensis 15908.</title>
        <authorList>
            <consortium name="The Broad Institute Genome Sequencing Platform"/>
            <consortium name="The Broad Institute Genome Sequencing Center for Infectious Disease"/>
            <person name="Feldgarden M."/>
            <person name="Kirby J."/>
            <person name="Kosoy M."/>
            <person name="Birtles R."/>
            <person name="Probert W.S."/>
            <person name="Chiaraviglio L."/>
            <person name="Young S.K."/>
            <person name="Zeng Q."/>
            <person name="Gargeya S."/>
            <person name="Fitzgerald M."/>
            <person name="Haas B."/>
            <person name="Abouelleil A."/>
            <person name="Alvarado L."/>
            <person name="Arachchi H.M."/>
            <person name="Berlin A."/>
            <person name="Chapman S.B."/>
            <person name="Gearin G."/>
            <person name="Goldberg J."/>
            <person name="Griggs A."/>
            <person name="Gujja S."/>
            <person name="Hansen M."/>
            <person name="Heiman D."/>
            <person name="Howarth C."/>
            <person name="Larimer J."/>
            <person name="Lui A."/>
            <person name="MacDonald P.J.P."/>
            <person name="McCowen C."/>
            <person name="Montmayeur A."/>
            <person name="Murphy C."/>
            <person name="Neiman D."/>
            <person name="Pearson M."/>
            <person name="Priest M."/>
            <person name="Roberts A."/>
            <person name="Saif S."/>
            <person name="Shea T."/>
            <person name="Sisk P."/>
            <person name="Stolte C."/>
            <person name="Sykes S."/>
            <person name="Wortman J."/>
            <person name="Nusbaum C."/>
            <person name="Birren B."/>
        </authorList>
    </citation>
    <scope>NUCLEOTIDE SEQUENCE [LARGE SCALE GENOMIC DNA]</scope>
    <source>
        <strain evidence="1 2">15908</strain>
    </source>
</reference>
<comment type="caution">
    <text evidence="1">The sequence shown here is derived from an EMBL/GenBank/DDBJ whole genome shotgun (WGS) entry which is preliminary data.</text>
</comment>
<sequence length="29" mass="3487">MDAPTMKIKHERFYRTTAYKNGLTYKGHQ</sequence>
<name>J0QQY2_9HYPH</name>
<dbReference type="STRING" id="1094556.MCY_00990"/>
<dbReference type="EMBL" id="AILY01000022">
    <property type="protein sequence ID" value="EJF85429.1"/>
    <property type="molecule type" value="Genomic_DNA"/>
</dbReference>
<dbReference type="PATRIC" id="fig|1094556.3.peg.1132"/>
<dbReference type="HOGENOM" id="CLU_3408782_0_0_5"/>
<accession>J0QQY2</accession>
<dbReference type="AlphaFoldDB" id="J0QQY2"/>
<proteinExistence type="predicted"/>
<evidence type="ECO:0000313" key="2">
    <source>
        <dbReference type="Proteomes" id="UP000001077"/>
    </source>
</evidence>
<protein>
    <submittedName>
        <fullName evidence="1">Uncharacterized protein</fullName>
    </submittedName>
</protein>
<keyword evidence="2" id="KW-1185">Reference proteome</keyword>
<organism evidence="1 2">
    <name type="scientific">Bartonella rattimassiliensis 15908</name>
    <dbReference type="NCBI Taxonomy" id="1094556"/>
    <lineage>
        <taxon>Bacteria</taxon>
        <taxon>Pseudomonadati</taxon>
        <taxon>Pseudomonadota</taxon>
        <taxon>Alphaproteobacteria</taxon>
        <taxon>Hyphomicrobiales</taxon>
        <taxon>Bartonellaceae</taxon>
        <taxon>Bartonella</taxon>
    </lineage>
</organism>
<evidence type="ECO:0000313" key="1">
    <source>
        <dbReference type="EMBL" id="EJF85429.1"/>
    </source>
</evidence>
<gene>
    <name evidence="1" type="ORF">MCY_00990</name>
</gene>
<dbReference type="Proteomes" id="UP000001077">
    <property type="component" value="Unassembled WGS sequence"/>
</dbReference>